<dbReference type="Proteomes" id="UP000007303">
    <property type="component" value="Unassembled WGS sequence"/>
</dbReference>
<dbReference type="CDD" id="cd07061">
    <property type="entry name" value="HP_HAP_like"/>
    <property type="match status" value="1"/>
</dbReference>
<name>H3D5H2_TETNG</name>
<dbReference type="GO" id="GO:0030971">
    <property type="term" value="F:receptor tyrosine kinase binding"/>
    <property type="evidence" value="ECO:0007669"/>
    <property type="project" value="TreeGrafter"/>
</dbReference>
<reference evidence="3" key="1">
    <citation type="journal article" date="2004" name="Nature">
        <title>Genome duplication in the teleost fish Tetraodon nigroviridis reveals the early vertebrate proto-karyotype.</title>
        <authorList>
            <person name="Jaillon O."/>
            <person name="Aury J.-M."/>
            <person name="Brunet F."/>
            <person name="Petit J.-L."/>
            <person name="Stange-Thomann N."/>
            <person name="Mauceli E."/>
            <person name="Bouneau L."/>
            <person name="Fischer C."/>
            <person name="Ozouf-Costaz C."/>
            <person name="Bernot A."/>
            <person name="Nicaud S."/>
            <person name="Jaffe D."/>
            <person name="Fisher S."/>
            <person name="Lutfalla G."/>
            <person name="Dossat C."/>
            <person name="Segurens B."/>
            <person name="Dasilva C."/>
            <person name="Salanoubat M."/>
            <person name="Levy M."/>
            <person name="Boudet N."/>
            <person name="Castellano S."/>
            <person name="Anthouard V."/>
            <person name="Jubin C."/>
            <person name="Castelli V."/>
            <person name="Katinka M."/>
            <person name="Vacherie B."/>
            <person name="Biemont C."/>
            <person name="Skalli Z."/>
            <person name="Cattolico L."/>
            <person name="Poulain J."/>
            <person name="De Berardinis V."/>
            <person name="Cruaud C."/>
            <person name="Duprat S."/>
            <person name="Brottier P."/>
            <person name="Coutanceau J.-P."/>
            <person name="Gouzy J."/>
            <person name="Parra G."/>
            <person name="Lardier G."/>
            <person name="Chapple C."/>
            <person name="McKernan K.J."/>
            <person name="McEwan P."/>
            <person name="Bosak S."/>
            <person name="Kellis M."/>
            <person name="Volff J.-N."/>
            <person name="Guigo R."/>
            <person name="Zody M.C."/>
            <person name="Mesirov J."/>
            <person name="Lindblad-Toh K."/>
            <person name="Birren B."/>
            <person name="Nusbaum C."/>
            <person name="Kahn D."/>
            <person name="Robinson-Rechavi M."/>
            <person name="Laudet V."/>
            <person name="Schachter V."/>
            <person name="Quetier F."/>
            <person name="Saurin W."/>
            <person name="Scarpelli C."/>
            <person name="Wincker P."/>
            <person name="Lander E.S."/>
            <person name="Weissenbach J."/>
            <person name="Roest Crollius H."/>
        </authorList>
    </citation>
    <scope>NUCLEOTIDE SEQUENCE [LARGE SCALE GENOMIC DNA]</scope>
</reference>
<dbReference type="GO" id="GO:0048168">
    <property type="term" value="P:regulation of neuronal synaptic plasticity"/>
    <property type="evidence" value="ECO:0007669"/>
    <property type="project" value="TreeGrafter"/>
</dbReference>
<comment type="similarity">
    <text evidence="1">Belongs to the histidine acid phosphatase family.</text>
</comment>
<organism evidence="2 3">
    <name type="scientific">Tetraodon nigroviridis</name>
    <name type="common">Spotted green pufferfish</name>
    <name type="synonym">Chelonodon nigroviridis</name>
    <dbReference type="NCBI Taxonomy" id="99883"/>
    <lineage>
        <taxon>Eukaryota</taxon>
        <taxon>Metazoa</taxon>
        <taxon>Chordata</taxon>
        <taxon>Craniata</taxon>
        <taxon>Vertebrata</taxon>
        <taxon>Euteleostomi</taxon>
        <taxon>Actinopterygii</taxon>
        <taxon>Neopterygii</taxon>
        <taxon>Teleostei</taxon>
        <taxon>Neoteleostei</taxon>
        <taxon>Acanthomorphata</taxon>
        <taxon>Eupercaria</taxon>
        <taxon>Tetraodontiformes</taxon>
        <taxon>Tetradontoidea</taxon>
        <taxon>Tetraodontidae</taxon>
        <taxon>Tetraodon</taxon>
    </lineage>
</organism>
<proteinExistence type="inferred from homology"/>
<dbReference type="InterPro" id="IPR050645">
    <property type="entry name" value="Histidine_acid_phosphatase"/>
</dbReference>
<protein>
    <recommendedName>
        <fullName evidence="4">Acid phosphatase 2, lysosomal</fullName>
    </recommendedName>
</protein>
<dbReference type="InterPro" id="IPR033379">
    <property type="entry name" value="Acid_Pase_AS"/>
</dbReference>
<evidence type="ECO:0000313" key="3">
    <source>
        <dbReference type="Proteomes" id="UP000007303"/>
    </source>
</evidence>
<dbReference type="SUPFAM" id="SSF53254">
    <property type="entry name" value="Phosphoglycerate mutase-like"/>
    <property type="match status" value="1"/>
</dbReference>
<dbReference type="PANTHER" id="PTHR11567">
    <property type="entry name" value="ACID PHOSPHATASE-RELATED"/>
    <property type="match status" value="1"/>
</dbReference>
<dbReference type="GO" id="GO:0007040">
    <property type="term" value="P:lysosome organization"/>
    <property type="evidence" value="ECO:0007669"/>
    <property type="project" value="TreeGrafter"/>
</dbReference>
<evidence type="ECO:0000256" key="1">
    <source>
        <dbReference type="ARBA" id="ARBA00005375"/>
    </source>
</evidence>
<dbReference type="HOGENOM" id="CLU_030431_1_1_1"/>
<dbReference type="GeneTree" id="ENSGT00940000161433"/>
<dbReference type="GO" id="GO:0120154">
    <property type="term" value="P:negative regulation of ERBB4 signaling pathway"/>
    <property type="evidence" value="ECO:0007669"/>
    <property type="project" value="TreeGrafter"/>
</dbReference>
<reference evidence="2" key="2">
    <citation type="submission" date="2025-08" db="UniProtKB">
        <authorList>
            <consortium name="Ensembl"/>
        </authorList>
    </citation>
    <scope>IDENTIFICATION</scope>
</reference>
<reference evidence="2" key="3">
    <citation type="submission" date="2025-09" db="UniProtKB">
        <authorList>
            <consortium name="Ensembl"/>
        </authorList>
    </citation>
    <scope>IDENTIFICATION</scope>
</reference>
<dbReference type="GO" id="GO:0004725">
    <property type="term" value="F:protein tyrosine phosphatase activity"/>
    <property type="evidence" value="ECO:0007669"/>
    <property type="project" value="TreeGrafter"/>
</dbReference>
<dbReference type="InterPro" id="IPR029033">
    <property type="entry name" value="His_PPase_superfam"/>
</dbReference>
<evidence type="ECO:0008006" key="4">
    <source>
        <dbReference type="Google" id="ProtNLM"/>
    </source>
</evidence>
<dbReference type="Pfam" id="PF00328">
    <property type="entry name" value="His_Phos_2"/>
    <property type="match status" value="1"/>
</dbReference>
<dbReference type="OMA" id="VELHYRN"/>
<dbReference type="Gene3D" id="3.40.50.1240">
    <property type="entry name" value="Phosphoglycerate mutase-like"/>
    <property type="match status" value="1"/>
</dbReference>
<dbReference type="InParanoid" id="H3D5H2"/>
<dbReference type="Ensembl" id="ENSTNIT00000015970.1">
    <property type="protein sequence ID" value="ENSTNIP00000015761.1"/>
    <property type="gene ID" value="ENSTNIG00000012788.1"/>
</dbReference>
<sequence>FRAGVFLLEAKVSNSNLILLCCLFLTECRVLKFVVAVFRHGDRSPVESYPRDPHGEDVWAQGFGQLTELGMKQQFELGRFLRRRYRDFLSEDYDSRELYVQSTDYDRTLMSAQACLAGMFPPVRRPAPIMAQLEWRPIPVHTTPRDQDKLLRSPGKDCPRFKALMTETFESRPYQSFLQTHQFFGANVVSTSFGRVGYVLSEIFSAIYALCNRIHNLTLPHWATQDVLATLKRVASFEVTYSILSHKRKEKARLSGEGVLLNAILRNFSRAMEKRNPLKLIMYSAHDSTLITLQAALDVYNSILPPYAACQLFEFYQESDGTYSLELYYRNDSQQEPYPNPVPGCNGLNPCPLTVFTELMQDVLTEDWDAECGFREKWLSTGEEIA</sequence>
<dbReference type="GO" id="GO:0003993">
    <property type="term" value="F:acid phosphatase activity"/>
    <property type="evidence" value="ECO:0007669"/>
    <property type="project" value="TreeGrafter"/>
</dbReference>
<dbReference type="PANTHER" id="PTHR11567:SF145">
    <property type="entry name" value="TESTICULAR ACID PHOSPHATASE"/>
    <property type="match status" value="1"/>
</dbReference>
<dbReference type="STRING" id="99883.ENSTNIP00000015761"/>
<keyword evidence="3" id="KW-1185">Reference proteome</keyword>
<dbReference type="GO" id="GO:0005764">
    <property type="term" value="C:lysosome"/>
    <property type="evidence" value="ECO:0007669"/>
    <property type="project" value="TreeGrafter"/>
</dbReference>
<dbReference type="PROSITE" id="PS00778">
    <property type="entry name" value="HIS_ACID_PHOSPHAT_2"/>
    <property type="match status" value="1"/>
</dbReference>
<accession>H3D5H2</accession>
<dbReference type="PROSITE" id="PS00616">
    <property type="entry name" value="HIS_ACID_PHOSPHAT_1"/>
    <property type="match status" value="1"/>
</dbReference>
<evidence type="ECO:0000313" key="2">
    <source>
        <dbReference type="Ensembl" id="ENSTNIP00000015761.1"/>
    </source>
</evidence>
<dbReference type="InterPro" id="IPR000560">
    <property type="entry name" value="His_Pase_clade-2"/>
</dbReference>
<dbReference type="GO" id="GO:0045211">
    <property type="term" value="C:postsynaptic membrane"/>
    <property type="evidence" value="ECO:0007669"/>
    <property type="project" value="TreeGrafter"/>
</dbReference>
<dbReference type="AlphaFoldDB" id="H3D5H2"/>